<evidence type="ECO:0000313" key="2">
    <source>
        <dbReference type="EMBL" id="OCB89690.1"/>
    </source>
</evidence>
<dbReference type="Proteomes" id="UP000757232">
    <property type="component" value="Unassembled WGS sequence"/>
</dbReference>
<protein>
    <submittedName>
        <fullName evidence="2">Uncharacterized protein</fullName>
    </submittedName>
</protein>
<dbReference type="AlphaFoldDB" id="A0A9Q5I1D3"/>
<evidence type="ECO:0000256" key="1">
    <source>
        <dbReference type="SAM" id="MobiDB-lite"/>
    </source>
</evidence>
<feature type="region of interest" description="Disordered" evidence="1">
    <location>
        <begin position="59"/>
        <end position="100"/>
    </location>
</feature>
<accession>A0A9Q5I1D3</accession>
<reference evidence="2" key="1">
    <citation type="submission" date="2016-06" db="EMBL/GenBank/DDBJ databases">
        <title>Draft Genome sequence of the fungus Inonotus baumii.</title>
        <authorList>
            <person name="Zhu H."/>
            <person name="Lin W."/>
        </authorList>
    </citation>
    <scope>NUCLEOTIDE SEQUENCE</scope>
    <source>
        <strain evidence="2">821</strain>
    </source>
</reference>
<dbReference type="OrthoDB" id="3266934at2759"/>
<keyword evidence="3" id="KW-1185">Reference proteome</keyword>
<gene>
    <name evidence="2" type="ORF">A7U60_g3168</name>
</gene>
<name>A0A9Q5I1D3_SANBA</name>
<comment type="caution">
    <text evidence="2">The sequence shown here is derived from an EMBL/GenBank/DDBJ whole genome shotgun (WGS) entry which is preliminary data.</text>
</comment>
<sequence>MLRSLNERLLLPSVRGRASLSWTQADVPEGAYSLLATDTAHSSGILSAQSSSFFVQAGSDSSCLNQSSTVSGSVSQPVDTAGSTSNDTADPPDSPQSSRSMSIGAIVGTIAGILVGVGGLLDCYLYSLFLGCVGTSYVPRLRKDPEDHIYYTVDTK</sequence>
<dbReference type="EMBL" id="LNZH02000151">
    <property type="protein sequence ID" value="OCB89690.1"/>
    <property type="molecule type" value="Genomic_DNA"/>
</dbReference>
<evidence type="ECO:0000313" key="3">
    <source>
        <dbReference type="Proteomes" id="UP000757232"/>
    </source>
</evidence>
<feature type="compositionally biased region" description="Polar residues" evidence="1">
    <location>
        <begin position="59"/>
        <end position="88"/>
    </location>
</feature>
<organism evidence="2 3">
    <name type="scientific">Sanghuangporus baumii</name>
    <name type="common">Phellinus baumii</name>
    <dbReference type="NCBI Taxonomy" id="108892"/>
    <lineage>
        <taxon>Eukaryota</taxon>
        <taxon>Fungi</taxon>
        <taxon>Dikarya</taxon>
        <taxon>Basidiomycota</taxon>
        <taxon>Agaricomycotina</taxon>
        <taxon>Agaricomycetes</taxon>
        <taxon>Hymenochaetales</taxon>
        <taxon>Hymenochaetaceae</taxon>
        <taxon>Sanghuangporus</taxon>
    </lineage>
</organism>
<proteinExistence type="predicted"/>